<dbReference type="EMBL" id="BNAY01000017">
    <property type="protein sequence ID" value="GHH38151.1"/>
    <property type="molecule type" value="Genomic_DNA"/>
</dbReference>
<dbReference type="InterPro" id="IPR044855">
    <property type="entry name" value="CoA-Trfase_III_dom3_sf"/>
</dbReference>
<dbReference type="PANTHER" id="PTHR48228">
    <property type="entry name" value="SUCCINYL-COA--D-CITRAMALATE COA-TRANSFERASE"/>
    <property type="match status" value="1"/>
</dbReference>
<dbReference type="SUPFAM" id="SSF89796">
    <property type="entry name" value="CoA-transferase family III (CaiB/BaiF)"/>
    <property type="match status" value="2"/>
</dbReference>
<evidence type="ECO:0000313" key="2">
    <source>
        <dbReference type="Proteomes" id="UP000635387"/>
    </source>
</evidence>
<sequence length="457" mass="48226">MTGALDMVTVAGPVDLPLTGELDVQAACGIMHVHGRRSGGPAPLGLDYASLVAAELAELGAAAVRLARDRGIPLRGVSTSLAQAALLAISQYLAAATTRDEHQEEFLPGGPPFRSSDGVAFEIETLDPEVWQRFWTELGADRAAVSQGWRPFMQRFATATCPLPAGLPRLLAACPIARAEWAAMRTGMTLVRVANHPIEGMPAFVVSGEGRGHRPVAPVEALPLSGLVVLESCRRVQGPLAGHLLRSLGASVLRIEPPGGDPLRWVPPMAGETSARFQALNKGKEVVEIDLTGPAGRRRLIELAAGADVFLHNWAPGKAERWSLTGHDLARARPGIVYAHASGWGTELGPEPPVGTDFVVQAHAGVPPSLMTIVDVFGGIVSAHGIVTALARGATRVDSSLLSAAHRLNAGARRRCDRPLTVPVCDDLAALAADPRFSRALVHDECVLVGSPWRFTS</sequence>
<dbReference type="Pfam" id="PF02515">
    <property type="entry name" value="CoA_transf_3"/>
    <property type="match status" value="2"/>
</dbReference>
<dbReference type="RefSeq" id="WP_191259962.1">
    <property type="nucleotide sequence ID" value="NZ_BNAY01000017.1"/>
</dbReference>
<protein>
    <submittedName>
        <fullName evidence="1">Uncharacterized protein</fullName>
    </submittedName>
</protein>
<keyword evidence="2" id="KW-1185">Reference proteome</keyword>
<gene>
    <name evidence="1" type="ORF">GCM10017790_83500</name>
</gene>
<dbReference type="Proteomes" id="UP000635387">
    <property type="component" value="Unassembled WGS sequence"/>
</dbReference>
<dbReference type="InterPro" id="IPR003673">
    <property type="entry name" value="CoA-Trfase_fam_III"/>
</dbReference>
<dbReference type="Gene3D" id="3.40.50.10540">
    <property type="entry name" value="Crotonobetainyl-coa:carnitine coa-transferase, domain 1"/>
    <property type="match status" value="2"/>
</dbReference>
<proteinExistence type="predicted"/>
<dbReference type="Gene3D" id="3.30.1540.10">
    <property type="entry name" value="formyl-coa transferase, domain 3"/>
    <property type="match status" value="1"/>
</dbReference>
<dbReference type="InterPro" id="IPR023606">
    <property type="entry name" value="CoA-Trfase_III_dom_1_sf"/>
</dbReference>
<organism evidence="1 2">
    <name type="scientific">Amycolatopsis oliviviridis</name>
    <dbReference type="NCBI Taxonomy" id="1471590"/>
    <lineage>
        <taxon>Bacteria</taxon>
        <taxon>Bacillati</taxon>
        <taxon>Actinomycetota</taxon>
        <taxon>Actinomycetes</taxon>
        <taxon>Pseudonocardiales</taxon>
        <taxon>Pseudonocardiaceae</taxon>
        <taxon>Amycolatopsis</taxon>
    </lineage>
</organism>
<evidence type="ECO:0000313" key="1">
    <source>
        <dbReference type="EMBL" id="GHH38151.1"/>
    </source>
</evidence>
<dbReference type="InterPro" id="IPR050509">
    <property type="entry name" value="CoA-transferase_III"/>
</dbReference>
<accession>A0ABQ3ML79</accession>
<reference evidence="2" key="1">
    <citation type="journal article" date="2019" name="Int. J. Syst. Evol. Microbiol.">
        <title>The Global Catalogue of Microorganisms (GCM) 10K type strain sequencing project: providing services to taxonomists for standard genome sequencing and annotation.</title>
        <authorList>
            <consortium name="The Broad Institute Genomics Platform"/>
            <consortium name="The Broad Institute Genome Sequencing Center for Infectious Disease"/>
            <person name="Wu L."/>
            <person name="Ma J."/>
        </authorList>
    </citation>
    <scope>NUCLEOTIDE SEQUENCE [LARGE SCALE GENOMIC DNA]</scope>
    <source>
        <strain evidence="2">CGMCC 4.7683</strain>
    </source>
</reference>
<comment type="caution">
    <text evidence="1">The sequence shown here is derived from an EMBL/GenBank/DDBJ whole genome shotgun (WGS) entry which is preliminary data.</text>
</comment>
<dbReference type="PANTHER" id="PTHR48228:SF5">
    <property type="entry name" value="ALPHA-METHYLACYL-COA RACEMASE"/>
    <property type="match status" value="1"/>
</dbReference>
<name>A0ABQ3ML79_9PSEU</name>